<keyword evidence="1" id="KW-0472">Membrane</keyword>
<dbReference type="AlphaFoldDB" id="X1EDX6"/>
<keyword evidence="1" id="KW-0812">Transmembrane</keyword>
<feature type="transmembrane region" description="Helical" evidence="1">
    <location>
        <begin position="29"/>
        <end position="51"/>
    </location>
</feature>
<evidence type="ECO:0008006" key="3">
    <source>
        <dbReference type="Google" id="ProtNLM"/>
    </source>
</evidence>
<evidence type="ECO:0000256" key="1">
    <source>
        <dbReference type="SAM" id="Phobius"/>
    </source>
</evidence>
<sequence>MAITALFALLYAVVFVIGVWFLPSNLFGLMFMVVFTLLIILVQYGISPYIIQWIYRIDWIPYEEFA</sequence>
<feature type="transmembrane region" description="Helical" evidence="1">
    <location>
        <begin position="5"/>
        <end position="23"/>
    </location>
</feature>
<comment type="caution">
    <text evidence="2">The sequence shown here is derived from an EMBL/GenBank/DDBJ whole genome shotgun (WGS) entry which is preliminary data.</text>
</comment>
<proteinExistence type="predicted"/>
<protein>
    <recommendedName>
        <fullName evidence="3">ABC-2 type transporter domain-containing protein</fullName>
    </recommendedName>
</protein>
<evidence type="ECO:0000313" key="2">
    <source>
        <dbReference type="EMBL" id="GAH31471.1"/>
    </source>
</evidence>
<gene>
    <name evidence="2" type="ORF">S03H2_25135</name>
</gene>
<feature type="non-terminal residue" evidence="2">
    <location>
        <position position="66"/>
    </location>
</feature>
<reference evidence="2" key="1">
    <citation type="journal article" date="2014" name="Front. Microbiol.">
        <title>High frequency of phylogenetically diverse reductive dehalogenase-homologous genes in deep subseafloor sedimentary metagenomes.</title>
        <authorList>
            <person name="Kawai M."/>
            <person name="Futagami T."/>
            <person name="Toyoda A."/>
            <person name="Takaki Y."/>
            <person name="Nishi S."/>
            <person name="Hori S."/>
            <person name="Arai W."/>
            <person name="Tsubouchi T."/>
            <person name="Morono Y."/>
            <person name="Uchiyama I."/>
            <person name="Ito T."/>
            <person name="Fujiyama A."/>
            <person name="Inagaki F."/>
            <person name="Takami H."/>
        </authorList>
    </citation>
    <scope>NUCLEOTIDE SEQUENCE</scope>
    <source>
        <strain evidence="2">Expedition CK06-06</strain>
    </source>
</reference>
<organism evidence="2">
    <name type="scientific">marine sediment metagenome</name>
    <dbReference type="NCBI Taxonomy" id="412755"/>
    <lineage>
        <taxon>unclassified sequences</taxon>
        <taxon>metagenomes</taxon>
        <taxon>ecological metagenomes</taxon>
    </lineage>
</organism>
<name>X1EDX6_9ZZZZ</name>
<dbReference type="EMBL" id="BARU01014141">
    <property type="protein sequence ID" value="GAH31471.1"/>
    <property type="molecule type" value="Genomic_DNA"/>
</dbReference>
<accession>X1EDX6</accession>
<keyword evidence="1" id="KW-1133">Transmembrane helix</keyword>